<evidence type="ECO:0000256" key="1">
    <source>
        <dbReference type="SAM" id="MobiDB-lite"/>
    </source>
</evidence>
<feature type="compositionally biased region" description="Pro residues" evidence="1">
    <location>
        <begin position="1"/>
        <end position="12"/>
    </location>
</feature>
<feature type="transmembrane region" description="Helical" evidence="2">
    <location>
        <begin position="343"/>
        <end position="366"/>
    </location>
</feature>
<feature type="region of interest" description="Disordered" evidence="1">
    <location>
        <begin position="1"/>
        <end position="21"/>
    </location>
</feature>
<comment type="caution">
    <text evidence="3">The sequence shown here is derived from an EMBL/GenBank/DDBJ whole genome shotgun (WGS) entry which is preliminary data.</text>
</comment>
<proteinExistence type="predicted"/>
<feature type="transmembrane region" description="Helical" evidence="2">
    <location>
        <begin position="157"/>
        <end position="178"/>
    </location>
</feature>
<evidence type="ECO:0008006" key="5">
    <source>
        <dbReference type="Google" id="ProtNLM"/>
    </source>
</evidence>
<organism evidence="3 4">
    <name type="scientific">Cellulomonas xylanilytica</name>
    <dbReference type="NCBI Taxonomy" id="233583"/>
    <lineage>
        <taxon>Bacteria</taxon>
        <taxon>Bacillati</taxon>
        <taxon>Actinomycetota</taxon>
        <taxon>Actinomycetes</taxon>
        <taxon>Micrococcales</taxon>
        <taxon>Cellulomonadaceae</taxon>
        <taxon>Cellulomonas</taxon>
    </lineage>
</organism>
<dbReference type="PANTHER" id="PTHR41771:SF1">
    <property type="entry name" value="MEMBRANE PROTEIN"/>
    <property type="match status" value="1"/>
</dbReference>
<dbReference type="AlphaFoldDB" id="A0A510V765"/>
<dbReference type="PANTHER" id="PTHR41771">
    <property type="entry name" value="MEMBRANE PROTEIN-RELATED"/>
    <property type="match status" value="1"/>
</dbReference>
<keyword evidence="2" id="KW-0812">Transmembrane</keyword>
<dbReference type="Pfam" id="PF07907">
    <property type="entry name" value="YibE_F"/>
    <property type="match status" value="1"/>
</dbReference>
<feature type="transmembrane region" description="Helical" evidence="2">
    <location>
        <begin position="185"/>
        <end position="205"/>
    </location>
</feature>
<feature type="transmembrane region" description="Helical" evidence="2">
    <location>
        <begin position="386"/>
        <end position="407"/>
    </location>
</feature>
<evidence type="ECO:0000313" key="4">
    <source>
        <dbReference type="Proteomes" id="UP000321118"/>
    </source>
</evidence>
<dbReference type="EMBL" id="BJUB01000004">
    <property type="protein sequence ID" value="GEK21120.1"/>
    <property type="molecule type" value="Genomic_DNA"/>
</dbReference>
<dbReference type="RefSeq" id="WP_246125154.1">
    <property type="nucleotide sequence ID" value="NZ_BJUB01000004.1"/>
</dbReference>
<feature type="transmembrane region" description="Helical" evidence="2">
    <location>
        <begin position="26"/>
        <end position="49"/>
    </location>
</feature>
<name>A0A510V765_9CELL</name>
<evidence type="ECO:0000256" key="2">
    <source>
        <dbReference type="SAM" id="Phobius"/>
    </source>
</evidence>
<accession>A0A510V765</accession>
<reference evidence="3 4" key="1">
    <citation type="submission" date="2019-07" db="EMBL/GenBank/DDBJ databases">
        <title>Whole genome shotgun sequence of Cellulomonas xylanilytica NBRC 101102.</title>
        <authorList>
            <person name="Hosoyama A."/>
            <person name="Uohara A."/>
            <person name="Ohji S."/>
            <person name="Ichikawa N."/>
        </authorList>
    </citation>
    <scope>NUCLEOTIDE SEQUENCE [LARGE SCALE GENOMIC DNA]</scope>
    <source>
        <strain evidence="3 4">NBRC 101102</strain>
    </source>
</reference>
<dbReference type="InterPro" id="IPR012507">
    <property type="entry name" value="YibE_F"/>
</dbReference>
<feature type="transmembrane region" description="Helical" evidence="2">
    <location>
        <begin position="211"/>
        <end position="229"/>
    </location>
</feature>
<protein>
    <recommendedName>
        <fullName evidence="5">YibE/F family protein</fullName>
    </recommendedName>
</protein>
<evidence type="ECO:0000313" key="3">
    <source>
        <dbReference type="EMBL" id="GEK21120.1"/>
    </source>
</evidence>
<feature type="transmembrane region" description="Helical" evidence="2">
    <location>
        <begin position="284"/>
        <end position="302"/>
    </location>
</feature>
<dbReference type="Proteomes" id="UP000321118">
    <property type="component" value="Unassembled WGS sequence"/>
</dbReference>
<keyword evidence="4" id="KW-1185">Reference proteome</keyword>
<keyword evidence="2" id="KW-1133">Transmembrane helix</keyword>
<sequence length="425" mass="43865">MTAPDEPTPLPPTRRRPDGATGATRATLILGLVLAPLLLAAVVGMLLTWPQDDGATGQRAGLVDVGVEHVTATVTGTRAQQCESTVEDRLPDGSQPDQVPCLKVLATVTSGAESGRDIEVWATPTLTASDVPDGTRIVVQHYPAADGAPETWAWSDFARGVPLATLALAFVVVTALVAGWRGVRAIVGLLLAFVVLWQYVLPGLIAGENAMVLALCASAVIMAVVLYLAHGFSLRTSTALLGTLTGLLLVGALGALGADAAHLSGATTEEDYRLAGLLGDNGAAALRGVFLCGVVLAGLGVLNDVTITQASAVWELRAVDPRATWQGLFTGGMRIGRDHIASTIYTIAFAYAGASLPVLLLLQIYGLPLGQTLTSGQFAQEIVRTLAGAIGLILAIPFTTAIAAVVAHAQAPADLRRSSGHSHVH</sequence>
<keyword evidence="2" id="KW-0472">Membrane</keyword>
<gene>
    <name evidence="3" type="ORF">CXY01_16400</name>
</gene>
<feature type="transmembrane region" description="Helical" evidence="2">
    <location>
        <begin position="241"/>
        <end position="264"/>
    </location>
</feature>